<dbReference type="Proteomes" id="UP000033684">
    <property type="component" value="Unassembled WGS sequence"/>
</dbReference>
<evidence type="ECO:0000313" key="11">
    <source>
        <dbReference type="EMBL" id="KJV06356.1"/>
    </source>
</evidence>
<feature type="domain" description="3-octaprenyl-4-hydroxybenzoate carboxy-lyase-like Rift-related" evidence="8">
    <location>
        <begin position="124"/>
        <end position="322"/>
    </location>
</feature>
<reference evidence="12" key="1">
    <citation type="submission" date="2015-03" db="EMBL/GenBank/DDBJ databases">
        <title>Draft genome sequence of a novel methanotroph (Sn10-6) isolated from flooded ricefield rhizosphere in India.</title>
        <authorList>
            <person name="Pandit P.S."/>
            <person name="Pore S.D."/>
            <person name="Arora P."/>
            <person name="Kapse N.G."/>
            <person name="Dhakephalkar P.K."/>
            <person name="Rahalkar M.C."/>
        </authorList>
    </citation>
    <scope>NUCLEOTIDE SEQUENCE [LARGE SCALE GENOMIC DNA]</scope>
    <source>
        <strain evidence="12">Sn10-6</strain>
    </source>
</reference>
<dbReference type="PANTHER" id="PTHR30108:SF17">
    <property type="entry name" value="FERULIC ACID DECARBOXYLASE 1"/>
    <property type="match status" value="1"/>
</dbReference>
<dbReference type="Pfam" id="PF20696">
    <property type="entry name" value="UbiD_C"/>
    <property type="match status" value="1"/>
</dbReference>
<comment type="pathway">
    <text evidence="1">Cofactor biosynthesis; ubiquinone biosynthesis.</text>
</comment>
<evidence type="ECO:0000259" key="9">
    <source>
        <dbReference type="Pfam" id="PF20695"/>
    </source>
</evidence>
<comment type="similarity">
    <text evidence="2">Belongs to the UbiD family.</text>
</comment>
<evidence type="ECO:0000256" key="1">
    <source>
        <dbReference type="ARBA" id="ARBA00004749"/>
    </source>
</evidence>
<gene>
    <name evidence="11" type="ORF">VZ94_11740</name>
</gene>
<keyword evidence="6" id="KW-0210">Decarboxylase</keyword>
<dbReference type="Pfam" id="PF20695">
    <property type="entry name" value="UbiD_N"/>
    <property type="match status" value="1"/>
</dbReference>
<dbReference type="SUPFAM" id="SSF50475">
    <property type="entry name" value="FMN-binding split barrel"/>
    <property type="match status" value="1"/>
</dbReference>
<organism evidence="11 12">
    <name type="scientific">Methylocucumis oryzae</name>
    <dbReference type="NCBI Taxonomy" id="1632867"/>
    <lineage>
        <taxon>Bacteria</taxon>
        <taxon>Pseudomonadati</taxon>
        <taxon>Pseudomonadota</taxon>
        <taxon>Gammaproteobacteria</taxon>
        <taxon>Methylococcales</taxon>
        <taxon>Methylococcaceae</taxon>
        <taxon>Methylocucumis</taxon>
    </lineage>
</organism>
<keyword evidence="11" id="KW-0456">Lyase</keyword>
<comment type="subunit">
    <text evidence="3">Homohexamer.</text>
</comment>
<evidence type="ECO:0000256" key="5">
    <source>
        <dbReference type="ARBA" id="ARBA00022688"/>
    </source>
</evidence>
<comment type="caution">
    <text evidence="11">The sequence shown here is derived from an EMBL/GenBank/DDBJ whole genome shotgun (WGS) entry which is preliminary data.</text>
</comment>
<dbReference type="NCBIfam" id="TIGR00148">
    <property type="entry name" value="UbiD family decarboxylase"/>
    <property type="match status" value="1"/>
</dbReference>
<dbReference type="FunFam" id="1.20.5.570:FF:000001">
    <property type="entry name" value="3-octaprenyl-4-hydroxybenzoate carboxy-lyase"/>
    <property type="match status" value="1"/>
</dbReference>
<keyword evidence="5" id="KW-0831">Ubiquinone biosynthesis</keyword>
<proteinExistence type="inferred from homology"/>
<dbReference type="PANTHER" id="PTHR30108">
    <property type="entry name" value="3-OCTAPRENYL-4-HYDROXYBENZOATE CARBOXY-LYASE-RELATED"/>
    <property type="match status" value="1"/>
</dbReference>
<evidence type="ECO:0000256" key="3">
    <source>
        <dbReference type="ARBA" id="ARBA00011643"/>
    </source>
</evidence>
<evidence type="ECO:0000313" key="12">
    <source>
        <dbReference type="Proteomes" id="UP000033684"/>
    </source>
</evidence>
<protein>
    <recommendedName>
        <fullName evidence="4">3-octaprenyl-4-hydroxybenzoate carboxy-lyase</fullName>
    </recommendedName>
    <alternativeName>
        <fullName evidence="7">Polyprenyl p-hydroxybenzoate decarboxylase</fullName>
    </alternativeName>
</protein>
<dbReference type="InterPro" id="IPR049381">
    <property type="entry name" value="UbiD-like_C"/>
</dbReference>
<dbReference type="SUPFAM" id="SSF143968">
    <property type="entry name" value="UbiD C-terminal domain-like"/>
    <property type="match status" value="1"/>
</dbReference>
<feature type="domain" description="3-octaprenyl-4-hydroxybenzoate carboxy-lyase-like C-terminal" evidence="10">
    <location>
        <begin position="328"/>
        <end position="452"/>
    </location>
</feature>
<dbReference type="Gene3D" id="1.20.5.570">
    <property type="entry name" value="Single helix bin"/>
    <property type="match status" value="1"/>
</dbReference>
<evidence type="ECO:0000256" key="2">
    <source>
        <dbReference type="ARBA" id="ARBA00010021"/>
    </source>
</evidence>
<dbReference type="InterPro" id="IPR049383">
    <property type="entry name" value="UbiD-like_N"/>
</dbReference>
<evidence type="ECO:0000256" key="7">
    <source>
        <dbReference type="ARBA" id="ARBA00030393"/>
    </source>
</evidence>
<dbReference type="InterPro" id="IPR048304">
    <property type="entry name" value="UbiD_Rift_dom"/>
</dbReference>
<dbReference type="Gene3D" id="3.40.1670.10">
    <property type="entry name" value="UbiD C-terminal domain-like"/>
    <property type="match status" value="1"/>
</dbReference>
<evidence type="ECO:0000256" key="6">
    <source>
        <dbReference type="ARBA" id="ARBA00022793"/>
    </source>
</evidence>
<dbReference type="GO" id="GO:0006744">
    <property type="term" value="P:ubiquinone biosynthetic process"/>
    <property type="evidence" value="ECO:0007669"/>
    <property type="project" value="UniProtKB-KW"/>
</dbReference>
<dbReference type="AlphaFoldDB" id="A0A0F3IHX5"/>
<evidence type="ECO:0000259" key="10">
    <source>
        <dbReference type="Pfam" id="PF20696"/>
    </source>
</evidence>
<evidence type="ECO:0000256" key="4">
    <source>
        <dbReference type="ARBA" id="ARBA00018597"/>
    </source>
</evidence>
<evidence type="ECO:0000259" key="8">
    <source>
        <dbReference type="Pfam" id="PF01977"/>
    </source>
</evidence>
<reference evidence="11 12" key="2">
    <citation type="journal article" date="2016" name="Microb. Ecol.">
        <title>Genome Characteristics of a Novel Type I Methanotroph (Sn10-6) Isolated from a Flooded Indian Rice Field.</title>
        <authorList>
            <person name="Rahalkar M.C."/>
            <person name="Pandit P.S."/>
            <person name="Dhakephalkar P.K."/>
            <person name="Pore S."/>
            <person name="Arora P."/>
            <person name="Kapse N."/>
        </authorList>
    </citation>
    <scope>NUCLEOTIDE SEQUENCE [LARGE SCALE GENOMIC DNA]</scope>
    <source>
        <strain evidence="11 12">Sn10-6</strain>
    </source>
</reference>
<dbReference type="EMBL" id="LAJX01000116">
    <property type="protein sequence ID" value="KJV06356.1"/>
    <property type="molecule type" value="Genomic_DNA"/>
</dbReference>
<dbReference type="OrthoDB" id="9809841at2"/>
<keyword evidence="12" id="KW-1185">Reference proteome</keyword>
<name>A0A0F3IHX5_9GAMM</name>
<dbReference type="RefSeq" id="WP_045779368.1">
    <property type="nucleotide sequence ID" value="NZ_LAJX01000116.1"/>
</dbReference>
<dbReference type="FunFam" id="3.40.1670.10:FF:000001">
    <property type="entry name" value="3-octaprenyl-4-hydroxybenzoate carboxy-lyase"/>
    <property type="match status" value="1"/>
</dbReference>
<dbReference type="NCBIfam" id="NF008175">
    <property type="entry name" value="PRK10922.1"/>
    <property type="match status" value="1"/>
</dbReference>
<dbReference type="Pfam" id="PF01977">
    <property type="entry name" value="UbiD"/>
    <property type="match status" value="1"/>
</dbReference>
<dbReference type="GO" id="GO:0005829">
    <property type="term" value="C:cytosol"/>
    <property type="evidence" value="ECO:0007669"/>
    <property type="project" value="TreeGrafter"/>
</dbReference>
<dbReference type="InterPro" id="IPR002830">
    <property type="entry name" value="UbiD"/>
</dbReference>
<dbReference type="GO" id="GO:0008694">
    <property type="term" value="F:4-hydroxy-3-polyprenylbenzoate decarboxylase activity"/>
    <property type="evidence" value="ECO:0007669"/>
    <property type="project" value="TreeGrafter"/>
</dbReference>
<dbReference type="PATRIC" id="fig|1632867.3.peg.508"/>
<accession>A0A0F3IHX5</accession>
<feature type="domain" description="3-octaprenyl-4-hydroxybenzoate carboxy-lyase-like N-terminal" evidence="9">
    <location>
        <begin position="10"/>
        <end position="89"/>
    </location>
</feature>
<sequence length="486" mass="54443">MIYKDLRDFIAQLEQQDELKRVSQTVNPYLEVTEICDRVLKQQGPALLFEYPTGSNIPLLANLFGTPRRVAMGMGAESVSELRGIGELLAYLKEPDPPKGVKDAFEKLPVLKQVLNMAPKLVKYPACQEIIRQGSEIDLADFPIQTCWPDDAGPLITWPLVITKGPHKERQNLGIYRQQVIAKNKVIMRWLAHRGGALDFKEWQQAHPGKPFPVAVALGADPATILAAVTPVPDSLSEYGFAGLLRGAKTEVAQCVSNDLQVPASAEIVLEGFIYPGETAPEGPFGDHTGYYNEVDEFPVFTIERITQRQAPIYHSTFTGRPPDEPAILGVALNEVFVPILQKQFPEIIDFYLPPEGCSYRMAVISMKKQYAGHAKRVMLGTWSYLRQFMYTKFVIVVDDDVDVRNWQDVVWAITTRMDPARDLTILENTPIDYLDFASPVSGLGSKVGFDATNKWPGETNREWGRPIVMDKDVISKVDAMWDSLF</sequence>